<dbReference type="Proteomes" id="UP001187531">
    <property type="component" value="Unassembled WGS sequence"/>
</dbReference>
<sequence length="126" mass="14184">MRDDGVLEKIIRLIKAYYAGTRAFVRAGGQISKALPIDEGVRHGCALLPILFNFVIHQTTKTLDKYKGMAISPALPVTDLDYADDVDILAESVTEVQLMVDDIVARCYRTKDHPIQNKINLQLWVR</sequence>
<organism evidence="1 2">
    <name type="scientific">Artemia franciscana</name>
    <name type="common">Brine shrimp</name>
    <name type="synonym">Artemia sanfranciscana</name>
    <dbReference type="NCBI Taxonomy" id="6661"/>
    <lineage>
        <taxon>Eukaryota</taxon>
        <taxon>Metazoa</taxon>
        <taxon>Ecdysozoa</taxon>
        <taxon>Arthropoda</taxon>
        <taxon>Crustacea</taxon>
        <taxon>Branchiopoda</taxon>
        <taxon>Anostraca</taxon>
        <taxon>Artemiidae</taxon>
        <taxon>Artemia</taxon>
    </lineage>
</organism>
<accession>A0AA88HU14</accession>
<dbReference type="EMBL" id="JAVRJZ010000010">
    <property type="protein sequence ID" value="KAK2718015.1"/>
    <property type="molecule type" value="Genomic_DNA"/>
</dbReference>
<dbReference type="PANTHER" id="PTHR47027">
    <property type="entry name" value="REVERSE TRANSCRIPTASE DOMAIN-CONTAINING PROTEIN"/>
    <property type="match status" value="1"/>
</dbReference>
<keyword evidence="2" id="KW-1185">Reference proteome</keyword>
<name>A0AA88HU14_ARTSF</name>
<gene>
    <name evidence="1" type="ORF">QYM36_006710</name>
</gene>
<proteinExistence type="predicted"/>
<evidence type="ECO:0000313" key="1">
    <source>
        <dbReference type="EMBL" id="KAK2718015.1"/>
    </source>
</evidence>
<dbReference type="PANTHER" id="PTHR47027:SF20">
    <property type="entry name" value="REVERSE TRANSCRIPTASE-LIKE PROTEIN WITH RNA-DIRECTED DNA POLYMERASE DOMAIN"/>
    <property type="match status" value="1"/>
</dbReference>
<protein>
    <recommendedName>
        <fullName evidence="3">Reverse transcriptase domain-containing protein</fullName>
    </recommendedName>
</protein>
<comment type="caution">
    <text evidence="1">The sequence shown here is derived from an EMBL/GenBank/DDBJ whole genome shotgun (WGS) entry which is preliminary data.</text>
</comment>
<evidence type="ECO:0008006" key="3">
    <source>
        <dbReference type="Google" id="ProtNLM"/>
    </source>
</evidence>
<evidence type="ECO:0000313" key="2">
    <source>
        <dbReference type="Proteomes" id="UP001187531"/>
    </source>
</evidence>
<dbReference type="AlphaFoldDB" id="A0AA88HU14"/>
<reference evidence="1" key="1">
    <citation type="submission" date="2023-07" db="EMBL/GenBank/DDBJ databases">
        <title>Chromosome-level genome assembly of Artemia franciscana.</title>
        <authorList>
            <person name="Jo E."/>
        </authorList>
    </citation>
    <scope>NUCLEOTIDE SEQUENCE</scope>
    <source>
        <tissue evidence="1">Whole body</tissue>
    </source>
</reference>